<dbReference type="PANTHER" id="PTHR30195:SF15">
    <property type="entry name" value="TYPE I RESTRICTION ENZYME HINDI ENDONUCLEASE SUBUNIT"/>
    <property type="match status" value="1"/>
</dbReference>
<evidence type="ECO:0000256" key="6">
    <source>
        <dbReference type="ARBA" id="ARBA00022759"/>
    </source>
</evidence>
<accession>A0ABQ4U976</accession>
<protein>
    <recommendedName>
        <fullName evidence="10">Type I restriction enzyme endonuclease subunit</fullName>
        <shortName evidence="10">R protein</shortName>
        <ecNumber evidence="10">3.1.21.3</ecNumber>
    </recommendedName>
</protein>
<keyword evidence="4 10" id="KW-0547">Nucleotide-binding</keyword>
<dbReference type="EC" id="3.1.21.3" evidence="10"/>
<comment type="catalytic activity">
    <reaction evidence="1 10">
        <text>Endonucleolytic cleavage of DNA to give random double-stranded fragments with terminal 5'-phosphates, ATP is simultaneously hydrolyzed.</text>
        <dbReference type="EC" id="3.1.21.3"/>
    </reaction>
</comment>
<dbReference type="Pfam" id="PF04313">
    <property type="entry name" value="HSDR_N"/>
    <property type="match status" value="1"/>
</dbReference>
<evidence type="ECO:0000256" key="9">
    <source>
        <dbReference type="ARBA" id="ARBA00023125"/>
    </source>
</evidence>
<evidence type="ECO:0000256" key="4">
    <source>
        <dbReference type="ARBA" id="ARBA00022741"/>
    </source>
</evidence>
<dbReference type="InterPro" id="IPR007409">
    <property type="entry name" value="Restrct_endonuc_type1_HsdR_N"/>
</dbReference>
<dbReference type="InterPro" id="IPR027417">
    <property type="entry name" value="P-loop_NTPase"/>
</dbReference>
<sequence>MTGMEWHLTEGPTIACLESLGYRHVTPAEHASLRGGDNEVLFRPQLIEALQRINGISEADARAAAADLAAIFDNEAWLSILRGNFSRTVQGAATRQTLRVIDFLKPKNNLFTVTNQFRVKAEASRIADVVLHVNGIPLVVVECKSPVNGRDKTGEAFEQIRQYERDIPRLFLSNCFNIVTDGLACLYGATGSPSKFWAEWGDPWPRKAGDFPDALSEGLWSLLEPTRLLDLVAHFIVFEKTETGTVKKVCRYQQFRAVNKIVKRVVQAEHRRGLIWHTQGSGKSLTMVFAALKLKTHLTLDTPELTNPNLMVLTDRLDLHGQISGTFAACGLPNPVVPESIRALHDLIGKGTDGLTVLSTIFRFQGSDEPIPNSGNWIVMVDECHRTQEKDLGAYLRATMPDARFFGFTGTPIRKDDKDTYANFGVVGEGYLDKYGIDDAVADGATVPIFYTGRKTDWHIDEAKIDILFDQWFADLPDDKLEELKRRGVKLADLLKHPRRVELVAYDIWTHFKAYARPDGFKAQIVAIDREAIILYKRALDRVIADDLISQGLPEDEAVARATAMSACVYSASQEDAKPSEDPQIEALRSDLRGNYLDRDAEKAAKQAFGQRGRDPEFLIVCDKLLTGFDAPLESVMYLDKPLKEHGLLQAIARTNRVADAKKRNGLIVDYIGVSGHLDDALASYRADDVQNAMRDLDDLRSQLRTAHAAVMVMMKGLKRENGTSEKDRLKTEFNRLAGLLGSEDRWFEFRAKAREFIGLYEAISPDPSVLEFTADLKWIAVFLIYATQVFEKREAFDHRSYSRKIKDMLEQHLDATGLSVTVKLRNITDPDFWEDFDTEGKSEDDLKTAAIRKTTELRKVVTERIGQNPHQYGKFSDRLRELLDRLDDAQLSWADKLKLAETLAAEITAEEKAHEGTGLSPGAYGILQVLQSFDVSGKGEQLAAEIATLYTGDATAPPGWWEKDGLRKSLRQQVRAMAHAAGIGSLKEVSEQVEDFALKHFPRA</sequence>
<evidence type="ECO:0000256" key="5">
    <source>
        <dbReference type="ARBA" id="ARBA00022747"/>
    </source>
</evidence>
<keyword evidence="9 10" id="KW-0238">DNA-binding</keyword>
<dbReference type="InterPro" id="IPR014001">
    <property type="entry name" value="Helicase_ATP-bd"/>
</dbReference>
<dbReference type="InterPro" id="IPR040980">
    <property type="entry name" value="SWI2_SNF2"/>
</dbReference>
<dbReference type="InterPro" id="IPR004473">
    <property type="entry name" value="Restrct_endonuc_typeI_HsdR"/>
</dbReference>
<keyword evidence="3" id="KW-0540">Nuclease</keyword>
<comment type="similarity">
    <text evidence="2 10">Belongs to the HsdR family.</text>
</comment>
<dbReference type="Gene3D" id="3.40.50.300">
    <property type="entry name" value="P-loop containing nucleotide triphosphate hydrolases"/>
    <property type="match status" value="2"/>
</dbReference>
<dbReference type="NCBIfam" id="TIGR00348">
    <property type="entry name" value="hsdR"/>
    <property type="match status" value="1"/>
</dbReference>
<organism evidence="12 13">
    <name type="scientific">Methylorubrum aminovorans</name>
    <dbReference type="NCBI Taxonomy" id="269069"/>
    <lineage>
        <taxon>Bacteria</taxon>
        <taxon>Pseudomonadati</taxon>
        <taxon>Pseudomonadota</taxon>
        <taxon>Alphaproteobacteria</taxon>
        <taxon>Hyphomicrobiales</taxon>
        <taxon>Methylobacteriaceae</taxon>
        <taxon>Methylorubrum</taxon>
    </lineage>
</organism>
<evidence type="ECO:0000256" key="3">
    <source>
        <dbReference type="ARBA" id="ARBA00022722"/>
    </source>
</evidence>
<dbReference type="InterPro" id="IPR055180">
    <property type="entry name" value="HsdR_RecA-like_helicase_dom_2"/>
</dbReference>
<dbReference type="SMART" id="SM00487">
    <property type="entry name" value="DEXDc"/>
    <property type="match status" value="1"/>
</dbReference>
<keyword evidence="13" id="KW-1185">Reference proteome</keyword>
<comment type="caution">
    <text evidence="12">The sequence shown here is derived from an EMBL/GenBank/DDBJ whole genome shotgun (WGS) entry which is preliminary data.</text>
</comment>
<comment type="subunit">
    <text evidence="10">The type I restriction/modification system is composed of three polypeptides R, M and S.</text>
</comment>
<evidence type="ECO:0000313" key="12">
    <source>
        <dbReference type="EMBL" id="GJE63853.1"/>
    </source>
</evidence>
<reference evidence="12" key="1">
    <citation type="journal article" date="2021" name="Front. Microbiol.">
        <title>Comprehensive Comparative Genomics and Phenotyping of Methylobacterium Species.</title>
        <authorList>
            <person name="Alessa O."/>
            <person name="Ogura Y."/>
            <person name="Fujitani Y."/>
            <person name="Takami H."/>
            <person name="Hayashi T."/>
            <person name="Sahin N."/>
            <person name="Tani A."/>
        </authorList>
    </citation>
    <scope>NUCLEOTIDE SEQUENCE</scope>
    <source>
        <strain evidence="12">NBRC 15686</strain>
    </source>
</reference>
<dbReference type="PANTHER" id="PTHR30195">
    <property type="entry name" value="TYPE I SITE-SPECIFIC DEOXYRIBONUCLEASE PROTEIN SUBUNIT M AND R"/>
    <property type="match status" value="1"/>
</dbReference>
<dbReference type="Pfam" id="PF22679">
    <property type="entry name" value="T1R_D3-like"/>
    <property type="match status" value="1"/>
</dbReference>
<evidence type="ECO:0000256" key="2">
    <source>
        <dbReference type="ARBA" id="ARBA00008598"/>
    </source>
</evidence>
<dbReference type="Gene3D" id="3.90.1570.50">
    <property type="match status" value="1"/>
</dbReference>
<evidence type="ECO:0000313" key="13">
    <source>
        <dbReference type="Proteomes" id="UP001055039"/>
    </source>
</evidence>
<evidence type="ECO:0000259" key="11">
    <source>
        <dbReference type="PROSITE" id="PS51192"/>
    </source>
</evidence>
<dbReference type="EMBL" id="BPRC01000002">
    <property type="protein sequence ID" value="GJE63853.1"/>
    <property type="molecule type" value="Genomic_DNA"/>
</dbReference>
<comment type="function">
    <text evidence="10">Subunit R is required for both nuclease and ATPase activities, but not for modification.</text>
</comment>
<dbReference type="PROSITE" id="PS51192">
    <property type="entry name" value="HELICASE_ATP_BIND_1"/>
    <property type="match status" value="1"/>
</dbReference>
<keyword evidence="7 10" id="KW-0378">Hydrolase</keyword>
<evidence type="ECO:0000256" key="1">
    <source>
        <dbReference type="ARBA" id="ARBA00000851"/>
    </source>
</evidence>
<evidence type="ECO:0000256" key="7">
    <source>
        <dbReference type="ARBA" id="ARBA00022801"/>
    </source>
</evidence>
<dbReference type="CDD" id="cd22332">
    <property type="entry name" value="HsdR_N"/>
    <property type="match status" value="1"/>
</dbReference>
<dbReference type="InterPro" id="IPR051268">
    <property type="entry name" value="Type-I_R_enzyme_R_subunit"/>
</dbReference>
<dbReference type="Pfam" id="PF18766">
    <property type="entry name" value="SWI2_SNF2"/>
    <property type="match status" value="1"/>
</dbReference>
<reference evidence="12" key="2">
    <citation type="submission" date="2021-08" db="EMBL/GenBank/DDBJ databases">
        <authorList>
            <person name="Tani A."/>
            <person name="Ola A."/>
            <person name="Ogura Y."/>
            <person name="Katsura K."/>
            <person name="Hayashi T."/>
        </authorList>
    </citation>
    <scope>NUCLEOTIDE SEQUENCE</scope>
    <source>
        <strain evidence="12">NBRC 15686</strain>
    </source>
</reference>
<keyword evidence="5 10" id="KW-0680">Restriction system</keyword>
<evidence type="ECO:0000256" key="8">
    <source>
        <dbReference type="ARBA" id="ARBA00022840"/>
    </source>
</evidence>
<dbReference type="Pfam" id="PF11867">
    <property type="entry name" value="T1RH-like_C"/>
    <property type="match status" value="1"/>
</dbReference>
<gene>
    <name evidence="12" type="ORF">LNAOJCKE_1051</name>
</gene>
<keyword evidence="6" id="KW-0255">Endonuclease</keyword>
<feature type="domain" description="Helicase ATP-binding" evidence="11">
    <location>
        <begin position="264"/>
        <end position="430"/>
    </location>
</feature>
<dbReference type="Proteomes" id="UP001055039">
    <property type="component" value="Unassembled WGS sequence"/>
</dbReference>
<dbReference type="SUPFAM" id="SSF52540">
    <property type="entry name" value="P-loop containing nucleoside triphosphate hydrolases"/>
    <property type="match status" value="1"/>
</dbReference>
<dbReference type="CDD" id="cd18800">
    <property type="entry name" value="SF2_C_EcoR124I-like"/>
    <property type="match status" value="1"/>
</dbReference>
<evidence type="ECO:0000256" key="10">
    <source>
        <dbReference type="RuleBase" id="RU364115"/>
    </source>
</evidence>
<dbReference type="RefSeq" id="WP_238222980.1">
    <property type="nucleotide sequence ID" value="NZ_BAAADH010000099.1"/>
</dbReference>
<proteinExistence type="inferred from homology"/>
<dbReference type="InterPro" id="IPR021810">
    <property type="entry name" value="T1RH-like_C"/>
</dbReference>
<name>A0ABQ4U976_9HYPH</name>
<keyword evidence="8 10" id="KW-0067">ATP-binding</keyword>